<accession>A0A8H7R9L5</accession>
<proteinExistence type="predicted"/>
<feature type="coiled-coil region" evidence="1">
    <location>
        <begin position="403"/>
        <end position="451"/>
    </location>
</feature>
<keyword evidence="1" id="KW-0175">Coiled coil</keyword>
<feature type="transmembrane region" description="Helical" evidence="3">
    <location>
        <begin position="505"/>
        <end position="525"/>
    </location>
</feature>
<dbReference type="AlphaFoldDB" id="A0A8H7R9L5"/>
<keyword evidence="3" id="KW-0812">Transmembrane</keyword>
<protein>
    <submittedName>
        <fullName evidence="4">Uncharacterized protein</fullName>
    </submittedName>
</protein>
<evidence type="ECO:0000256" key="3">
    <source>
        <dbReference type="SAM" id="Phobius"/>
    </source>
</evidence>
<name>A0A8H7R9L5_9FUNG</name>
<comment type="caution">
    <text evidence="4">The sequence shown here is derived from an EMBL/GenBank/DDBJ whole genome shotgun (WGS) entry which is preliminary data.</text>
</comment>
<evidence type="ECO:0000313" key="4">
    <source>
        <dbReference type="EMBL" id="KAG2206250.1"/>
    </source>
</evidence>
<evidence type="ECO:0000256" key="2">
    <source>
        <dbReference type="SAM" id="MobiDB-lite"/>
    </source>
</evidence>
<sequence>MHQKQAASENNTTSKFVLTDEHVVLYIQTFFKVSPRCATGAAPAGEWLQFLELYNEREGHYILTDQQMDTVRPYCQINAEVEMTPEDFIILIYLVRHNLPQPTHPNTHSDTHPNTPSPASPAGQSSRKEDEITPQMSVSTKQLLDSRPRSSRLISRGYYRAQNSPTHPGSDDDFSTLSRKSEYSNDDFSNHHSNPAYAGESDSNDLVETLRRDKSMAIKLNKEYESRIQSLISEHSARINQLQSKYENLSIESGQLKALISTQKNKERERLDKISEMQSVVAESDMKLSNALKKQQSKDEEIDMYREKLAELEHDFEIANKNLADISQKLSHEQETIRALQLDKIKIQKAYEKETQSVRDLKEKLRHQKREQGVLSELVEKQKAELRELDMNAQLGTSVAVSVAEASLALEKADAEIKDYKDKITSLESKLKENERQISEYEEQIHKDEEIMEAYVQSQKSQDSAMDKLKTDFGTQHQKMSTIQSLVSFKDKCLKRNKITNCMNMLSWSFLLYHVLLVIANMYAYGNSGNIRMNPLFDLLERLDDWYTM</sequence>
<keyword evidence="3" id="KW-1133">Transmembrane helix</keyword>
<evidence type="ECO:0000256" key="1">
    <source>
        <dbReference type="SAM" id="Coils"/>
    </source>
</evidence>
<reference evidence="4" key="1">
    <citation type="submission" date="2020-12" db="EMBL/GenBank/DDBJ databases">
        <title>Metabolic potential, ecology and presence of endohyphal bacteria is reflected in genomic diversity of Mucoromycotina.</title>
        <authorList>
            <person name="Muszewska A."/>
            <person name="Okrasinska A."/>
            <person name="Steczkiewicz K."/>
            <person name="Drgas O."/>
            <person name="Orlowska M."/>
            <person name="Perlinska-Lenart U."/>
            <person name="Aleksandrzak-Piekarczyk T."/>
            <person name="Szatraj K."/>
            <person name="Zielenkiewicz U."/>
            <person name="Pilsyk S."/>
            <person name="Malc E."/>
            <person name="Mieczkowski P."/>
            <person name="Kruszewska J.S."/>
            <person name="Biernat P."/>
            <person name="Pawlowska J."/>
        </authorList>
    </citation>
    <scope>NUCLEOTIDE SEQUENCE</scope>
    <source>
        <strain evidence="4">WA0000017839</strain>
    </source>
</reference>
<dbReference type="EMBL" id="JAEPRD010000031">
    <property type="protein sequence ID" value="KAG2206250.1"/>
    <property type="molecule type" value="Genomic_DNA"/>
</dbReference>
<keyword evidence="3" id="KW-0472">Membrane</keyword>
<dbReference type="Proteomes" id="UP000603453">
    <property type="component" value="Unassembled WGS sequence"/>
</dbReference>
<feature type="region of interest" description="Disordered" evidence="2">
    <location>
        <begin position="101"/>
        <end position="205"/>
    </location>
</feature>
<feature type="compositionally biased region" description="Polar residues" evidence="2">
    <location>
        <begin position="101"/>
        <end position="114"/>
    </location>
</feature>
<evidence type="ECO:0000313" key="5">
    <source>
        <dbReference type="Proteomes" id="UP000603453"/>
    </source>
</evidence>
<feature type="coiled-coil region" evidence="1">
    <location>
        <begin position="295"/>
        <end position="371"/>
    </location>
</feature>
<feature type="coiled-coil region" evidence="1">
    <location>
        <begin position="232"/>
        <end position="259"/>
    </location>
</feature>
<dbReference type="OrthoDB" id="5599619at2759"/>
<gene>
    <name evidence="4" type="ORF">INT47_007263</name>
</gene>
<feature type="compositionally biased region" description="Polar residues" evidence="2">
    <location>
        <begin position="134"/>
        <end position="143"/>
    </location>
</feature>
<keyword evidence="5" id="KW-1185">Reference proteome</keyword>
<organism evidence="4 5">
    <name type="scientific">Mucor saturninus</name>
    <dbReference type="NCBI Taxonomy" id="64648"/>
    <lineage>
        <taxon>Eukaryota</taxon>
        <taxon>Fungi</taxon>
        <taxon>Fungi incertae sedis</taxon>
        <taxon>Mucoromycota</taxon>
        <taxon>Mucoromycotina</taxon>
        <taxon>Mucoromycetes</taxon>
        <taxon>Mucorales</taxon>
        <taxon>Mucorineae</taxon>
        <taxon>Mucoraceae</taxon>
        <taxon>Mucor</taxon>
    </lineage>
</organism>